<comment type="catalytic activity">
    <reaction evidence="10">
        <text>a ubiquinone + NADH + 5 H(+)(in) = a ubiquinol + NAD(+) + 4 H(+)(out)</text>
        <dbReference type="Rhea" id="RHEA:29091"/>
        <dbReference type="Rhea" id="RHEA-COMP:9565"/>
        <dbReference type="Rhea" id="RHEA-COMP:9566"/>
        <dbReference type="ChEBI" id="CHEBI:15378"/>
        <dbReference type="ChEBI" id="CHEBI:16389"/>
        <dbReference type="ChEBI" id="CHEBI:17976"/>
        <dbReference type="ChEBI" id="CHEBI:57540"/>
        <dbReference type="ChEBI" id="CHEBI:57945"/>
        <dbReference type="EC" id="7.1.1.2"/>
    </reaction>
</comment>
<evidence type="ECO:0000256" key="11">
    <source>
        <dbReference type="SAM" id="Phobius"/>
    </source>
</evidence>
<evidence type="ECO:0000256" key="6">
    <source>
        <dbReference type="ARBA" id="ARBA00022989"/>
    </source>
</evidence>
<evidence type="ECO:0000256" key="7">
    <source>
        <dbReference type="ARBA" id="ARBA00023027"/>
    </source>
</evidence>
<evidence type="ECO:0000256" key="8">
    <source>
        <dbReference type="ARBA" id="ARBA00023136"/>
    </source>
</evidence>
<feature type="transmembrane region" description="Helical" evidence="11">
    <location>
        <begin position="59"/>
        <end position="81"/>
    </location>
</feature>
<dbReference type="Gene3D" id="1.10.287.3510">
    <property type="match status" value="1"/>
</dbReference>
<gene>
    <name evidence="12" type="primary">nad4l</name>
</gene>
<dbReference type="GO" id="GO:0008137">
    <property type="term" value="F:NADH dehydrogenase (ubiquinone) activity"/>
    <property type="evidence" value="ECO:0007669"/>
    <property type="project" value="UniProtKB-EC"/>
</dbReference>
<reference evidence="12" key="2">
    <citation type="journal article" date="2018" name="Proc. Natl. Acad. Sci. U.S.A.">
        <title>Recurrent symbiont recruitment from fungal parasites in cicadas.</title>
        <authorList>
            <person name="Yu M."/>
            <person name="Moriyama M."/>
            <person name="Lukasik P."/>
            <person name="Vanderpool D."/>
            <person name="Tanahashi M."/>
            <person name="Meng X.-Y."/>
            <person name="McCutcheon J.P."/>
            <person name="Fukatsu T."/>
        </authorList>
    </citation>
    <scope>NUCLEOTIDE SEQUENCE</scope>
    <source>
        <strain evidence="12">AURBIH</strain>
        <tissue evidence="12">Bacteriome</tissue>
    </source>
</reference>
<evidence type="ECO:0000256" key="10">
    <source>
        <dbReference type="ARBA" id="ARBA00049551"/>
    </source>
</evidence>
<protein>
    <recommendedName>
        <fullName evidence="3">NADH-ubiquinone oxidoreductase chain 4L</fullName>
    </recommendedName>
    <alternativeName>
        <fullName evidence="9">NADH dehydrogenase subunit 4L</fullName>
    </alternativeName>
</protein>
<feature type="transmembrane region" description="Helical" evidence="11">
    <location>
        <begin position="34"/>
        <end position="53"/>
    </location>
</feature>
<evidence type="ECO:0000256" key="5">
    <source>
        <dbReference type="ARBA" id="ARBA00022967"/>
    </source>
</evidence>
<keyword evidence="6 11" id="KW-1133">Transmembrane helix</keyword>
<dbReference type="AlphaFoldDB" id="A0A344ALC0"/>
<keyword evidence="8 11" id="KW-0472">Membrane</keyword>
<sequence length="97" mass="11070">MSLSLTMYYLSMFLSGLLSLSLSRKHIMTSLLSLELIILSLFCSFSFVLSYMYMDMYMLLIFLTFSVCEGVMGLSCLVILIRSHGNDYLLTMTLKTC</sequence>
<evidence type="ECO:0000256" key="1">
    <source>
        <dbReference type="ARBA" id="ARBA00004141"/>
    </source>
</evidence>
<evidence type="ECO:0000256" key="2">
    <source>
        <dbReference type="ARBA" id="ARBA00010519"/>
    </source>
</evidence>
<evidence type="ECO:0000256" key="3">
    <source>
        <dbReference type="ARBA" id="ARBA00016612"/>
    </source>
</evidence>
<keyword evidence="7" id="KW-0520">NAD</keyword>
<comment type="similarity">
    <text evidence="2">Belongs to the complex I subunit 4L family.</text>
</comment>
<dbReference type="Pfam" id="PF00420">
    <property type="entry name" value="Oxidored_q2"/>
    <property type="match status" value="1"/>
</dbReference>
<feature type="transmembrane region" description="Helical" evidence="11">
    <location>
        <begin position="6"/>
        <end position="22"/>
    </location>
</feature>
<dbReference type="EMBL" id="MG737715">
    <property type="protein sequence ID" value="AWV83168.1"/>
    <property type="molecule type" value="Genomic_DNA"/>
</dbReference>
<comment type="subcellular location">
    <subcellularLocation>
        <location evidence="1">Membrane</location>
        <topology evidence="1">Multi-pass membrane protein</topology>
    </subcellularLocation>
</comment>
<keyword evidence="4 11" id="KW-0812">Transmembrane</keyword>
<name>A0A344ALC0_9HEMI</name>
<keyword evidence="12" id="KW-0496">Mitochondrion</keyword>
<dbReference type="InterPro" id="IPR039428">
    <property type="entry name" value="NUOK/Mnh_C1-like"/>
</dbReference>
<evidence type="ECO:0000256" key="4">
    <source>
        <dbReference type="ARBA" id="ARBA00022692"/>
    </source>
</evidence>
<geneLocation type="mitochondrion" evidence="12"/>
<proteinExistence type="inferred from homology"/>
<dbReference type="GO" id="GO:0016020">
    <property type="term" value="C:membrane"/>
    <property type="evidence" value="ECO:0007669"/>
    <property type="project" value="UniProtKB-SubCell"/>
</dbReference>
<organism evidence="12">
    <name type="scientific">Auritibicen bihamatus</name>
    <dbReference type="NCBI Taxonomy" id="1760999"/>
    <lineage>
        <taxon>Eukaryota</taxon>
        <taxon>Metazoa</taxon>
        <taxon>Ecdysozoa</taxon>
        <taxon>Arthropoda</taxon>
        <taxon>Hexapoda</taxon>
        <taxon>Insecta</taxon>
        <taxon>Pterygota</taxon>
        <taxon>Neoptera</taxon>
        <taxon>Paraneoptera</taxon>
        <taxon>Hemiptera</taxon>
        <taxon>Auchenorrhyncha</taxon>
        <taxon>Cicadoidea</taxon>
        <taxon>Cicadidae</taxon>
        <taxon>Cicadinae</taxon>
        <taxon>Cryptotympanini</taxon>
        <taxon>Auritibicen</taxon>
    </lineage>
</organism>
<evidence type="ECO:0000256" key="9">
    <source>
        <dbReference type="ARBA" id="ARBA00031586"/>
    </source>
</evidence>
<evidence type="ECO:0000313" key="12">
    <source>
        <dbReference type="EMBL" id="AWV83168.1"/>
    </source>
</evidence>
<reference evidence="12" key="1">
    <citation type="journal article" date="2018" name="J. Hered.">
        <title>One hundred mitochondrial genomes of cicadas.</title>
        <authorList>
            <person name="Lukasik P."/>
            <person name="Chong R.A."/>
            <person name="Nazario K."/>
            <person name="Matsuura Y."/>
            <person name="Bublitz D."/>
            <person name="Campbell M.A."/>
            <person name="Meyer M."/>
            <person name="Van Leuven J.T."/>
            <person name="Pessacq P."/>
            <person name="Veloso C."/>
            <person name="Simon C."/>
            <person name="McCutcheon J.P."/>
        </authorList>
    </citation>
    <scope>NUCLEOTIDE SEQUENCE</scope>
    <source>
        <strain evidence="12">AURBIH</strain>
        <tissue evidence="12">Bacteriome</tissue>
    </source>
</reference>
<accession>A0A344ALC0</accession>
<keyword evidence="5" id="KW-1278">Translocase</keyword>